<organism evidence="8 9">
    <name type="scientific">Cohnella silvisoli</name>
    <dbReference type="NCBI Taxonomy" id="2873699"/>
    <lineage>
        <taxon>Bacteria</taxon>
        <taxon>Bacillati</taxon>
        <taxon>Bacillota</taxon>
        <taxon>Bacilli</taxon>
        <taxon>Bacillales</taxon>
        <taxon>Paenibacillaceae</taxon>
        <taxon>Cohnella</taxon>
    </lineage>
</organism>
<dbReference type="PANTHER" id="PTHR43818:SF1">
    <property type="entry name" value="GLYCOSYL HYDROLASE FAMILY 109 PROTEIN"/>
    <property type="match status" value="1"/>
</dbReference>
<evidence type="ECO:0000259" key="6">
    <source>
        <dbReference type="Pfam" id="PF01408"/>
    </source>
</evidence>
<dbReference type="RefSeq" id="WP_232182162.1">
    <property type="nucleotide sequence ID" value="NZ_JAIOAP010000001.1"/>
</dbReference>
<comment type="cofactor">
    <cofactor evidence="1">
        <name>NAD(+)</name>
        <dbReference type="ChEBI" id="CHEBI:57540"/>
    </cofactor>
</comment>
<dbReference type="InterPro" id="IPR000683">
    <property type="entry name" value="Gfo/Idh/MocA-like_OxRdtase_N"/>
</dbReference>
<dbReference type="PANTHER" id="PTHR43818">
    <property type="entry name" value="BCDNA.GH03377"/>
    <property type="match status" value="1"/>
</dbReference>
<evidence type="ECO:0000259" key="7">
    <source>
        <dbReference type="Pfam" id="PF21252"/>
    </source>
</evidence>
<evidence type="ECO:0000256" key="3">
    <source>
        <dbReference type="ARBA" id="ARBA00022801"/>
    </source>
</evidence>
<evidence type="ECO:0000256" key="4">
    <source>
        <dbReference type="ARBA" id="ARBA00023027"/>
    </source>
</evidence>
<keyword evidence="4" id="KW-0520">NAD</keyword>
<dbReference type="InterPro" id="IPR050463">
    <property type="entry name" value="Gfo/Idh/MocA_oxidrdct_glycsds"/>
</dbReference>
<name>A0ABV1KNZ7_9BACL</name>
<dbReference type="Gene3D" id="3.30.360.10">
    <property type="entry name" value="Dihydrodipicolinate Reductase, domain 2"/>
    <property type="match status" value="1"/>
</dbReference>
<evidence type="ECO:0000256" key="5">
    <source>
        <dbReference type="ARBA" id="ARBA00023295"/>
    </source>
</evidence>
<dbReference type="Proteomes" id="UP001493487">
    <property type="component" value="Unassembled WGS sequence"/>
</dbReference>
<dbReference type="EMBL" id="JASKHM010000001">
    <property type="protein sequence ID" value="MEQ4481331.1"/>
    <property type="molecule type" value="Genomic_DNA"/>
</dbReference>
<keyword evidence="9" id="KW-1185">Reference proteome</keyword>
<evidence type="ECO:0000313" key="8">
    <source>
        <dbReference type="EMBL" id="MEQ4481331.1"/>
    </source>
</evidence>
<protein>
    <submittedName>
        <fullName evidence="8">Gfo/Idh/MocA family oxidoreductase</fullName>
    </submittedName>
</protein>
<keyword evidence="5" id="KW-0326">Glycosidase</keyword>
<accession>A0ABV1KNZ7</accession>
<comment type="caution">
    <text evidence="8">The sequence shown here is derived from an EMBL/GenBank/DDBJ whole genome shotgun (WGS) entry which is preliminary data.</text>
</comment>
<evidence type="ECO:0000256" key="2">
    <source>
        <dbReference type="ARBA" id="ARBA00009329"/>
    </source>
</evidence>
<dbReference type="SUPFAM" id="SSF51735">
    <property type="entry name" value="NAD(P)-binding Rossmann-fold domains"/>
    <property type="match status" value="1"/>
</dbReference>
<dbReference type="SUPFAM" id="SSF55347">
    <property type="entry name" value="Glyceraldehyde-3-phosphate dehydrogenase-like, C-terminal domain"/>
    <property type="match status" value="1"/>
</dbReference>
<reference evidence="8 9" key="1">
    <citation type="journal article" date="2023" name="Genome Announc.">
        <title>Pan-Genome Analyses of the Genus Cohnella and Proposal of the Novel Species Cohnella silvisoli sp. nov., Isolated from Forest Soil.</title>
        <authorList>
            <person name="Wang C."/>
            <person name="Mao L."/>
            <person name="Bao G."/>
            <person name="Zhu H."/>
        </authorList>
    </citation>
    <scope>NUCLEOTIDE SEQUENCE [LARGE SCALE GENOMIC DNA]</scope>
    <source>
        <strain evidence="8 9">NL03-T5-1</strain>
    </source>
</reference>
<evidence type="ECO:0000313" key="9">
    <source>
        <dbReference type="Proteomes" id="UP001493487"/>
    </source>
</evidence>
<evidence type="ECO:0000256" key="1">
    <source>
        <dbReference type="ARBA" id="ARBA00001911"/>
    </source>
</evidence>
<dbReference type="Pfam" id="PF01408">
    <property type="entry name" value="GFO_IDH_MocA"/>
    <property type="match status" value="1"/>
</dbReference>
<dbReference type="Gene3D" id="3.40.50.720">
    <property type="entry name" value="NAD(P)-binding Rossmann-like Domain"/>
    <property type="match status" value="1"/>
</dbReference>
<dbReference type="InterPro" id="IPR036291">
    <property type="entry name" value="NAD(P)-bd_dom_sf"/>
</dbReference>
<keyword evidence="3" id="KW-0378">Hydrolase</keyword>
<proteinExistence type="inferred from homology"/>
<feature type="domain" description="Glycosyl hydrolase 109 C-terminal" evidence="7">
    <location>
        <begin position="134"/>
        <end position="304"/>
    </location>
</feature>
<dbReference type="Pfam" id="PF21252">
    <property type="entry name" value="Glyco_hydro_109_C"/>
    <property type="match status" value="1"/>
</dbReference>
<gene>
    <name evidence="8" type="ORF">QJS35_02855</name>
</gene>
<sequence length="411" mass="47215">MTHQPLRLAIVGGNRGGRFKRTLTALADRLQLVAICDISEEVTRQWKDDYPWIETYRSYGEMLESPDIDAVFLASPMLLHARQSIDALSAGKHVLSEVIAAQTLEDAWELIETVEKTGLTYMMAENYCFARSNLAVKHLVEQGMFGEITYLEGGYIHDLRYRVHNKDGSLTWRGDLHHNYDGMNYPTHSIGPISHWLGLNKEGGDRMESMSTFVSNSRSLQNYFQEKFGTDHPAAQQGYWKQGDSAVTNIVTKSGILITLRVDWTSARPHNMRHYVVQGTEGAYLSKRHDLEDDLVWFKGRSPHKERKPGQRIDDELDEMWEPLTRYQPEYDHPVWKRWEEYAQSSGHGGGDFFVLEEFVSAIQEKRKPLVDVYDAVTWSSIFPLSMESHAKNGQPIAFPDFRTREGKVIR</sequence>
<comment type="similarity">
    <text evidence="2">Belongs to the Gfo/Idh/MocA family. Glycosyl hydrolase 109 subfamily.</text>
</comment>
<dbReference type="InterPro" id="IPR049303">
    <property type="entry name" value="Glyco_hydro_109_C"/>
</dbReference>
<feature type="domain" description="Gfo/Idh/MocA-like oxidoreductase N-terminal" evidence="6">
    <location>
        <begin position="7"/>
        <end position="123"/>
    </location>
</feature>